<dbReference type="UniPathway" id="UPA00143"/>
<dbReference type="InterPro" id="IPR003613">
    <property type="entry name" value="Ubox_domain"/>
</dbReference>
<dbReference type="OrthoDB" id="20295at2759"/>
<name>A0A197JT45_9FUNG</name>
<keyword evidence="14" id="KW-1185">Reference proteome</keyword>
<dbReference type="SMART" id="SM00504">
    <property type="entry name" value="Ubox"/>
    <property type="match status" value="1"/>
</dbReference>
<evidence type="ECO:0000256" key="10">
    <source>
        <dbReference type="ARBA" id="ARBA00023242"/>
    </source>
</evidence>
<dbReference type="STRING" id="1314771.A0A197JT45"/>
<dbReference type="Gene3D" id="3.30.40.10">
    <property type="entry name" value="Zinc/RING finger domain, C3HC4 (zinc finger)"/>
    <property type="match status" value="1"/>
</dbReference>
<feature type="compositionally biased region" description="Low complexity" evidence="11">
    <location>
        <begin position="33"/>
        <end position="73"/>
    </location>
</feature>
<dbReference type="GO" id="GO:0005634">
    <property type="term" value="C:nucleus"/>
    <property type="evidence" value="ECO:0007669"/>
    <property type="project" value="UniProtKB-SubCell"/>
</dbReference>
<evidence type="ECO:0000259" key="12">
    <source>
        <dbReference type="PROSITE" id="PS51698"/>
    </source>
</evidence>
<dbReference type="InterPro" id="IPR019474">
    <property type="entry name" value="Ub_conjug_fac_E4_core"/>
</dbReference>
<dbReference type="EC" id="2.3.2.27" evidence="6"/>
<sequence length="1072" mass="121559">MQDASNEVPLTQEERERIRLKRLERLQASMNTQPPQQQQQQPQQKQQQQNLIRSEQSSSSSSAVQSPVSQKAQLEAPSRPMTTQPKSPSPSIPSTPRQPSLTFEAWQNEALSRILQVSLNKHAAAPLLFLSSLAEELNNENEPLLISQASLDRVLVDRMSVDPNDSSNASLLDRGQLRLTLFDYLLDCWRRLEMVKSQTSRVKTLPANVIEERVQSLNASKGLLVSYAGLVIQMPDMFPQIQNGTNLGAQQLIDRLLADPDSTSGVPIEFLKDIADRFKDDGLEAITQPLVAGLAARARTATILTDWRTPLRALLTLVDVPAMAASIPQVATWNPANATARQVEIVSALGPFLKTSGFCADDPSVAELFGTGLKRNKSDASGAFASIRGAVRGLHTSLFQGVNGIVRSGAEPRERMLAYFYSVLRKNERRSQMQVDRATVSGDGFIYNITEILMRFCDPFMDSSHSKVDRISQTFFRGHSKIDISKVTRICAPKEVIDGYAGSEAPPESINFISDIFFLTLGFHHIGVSRMYVDYKRFMKDFYEMRDQYDRLKEQETSGQLSAENGLLIKRYEAQLDKMITFRLSLESQILDPIILGHSFQFYNLVMVWLLRLVDPAQAYPRSPIKLPLPARPSDDFAILPEYIFEDIVEFFIFVLRHSPETVASSTLDELVTFTMVFLTTPGYIKNPHLKAKLVEILFFMTLPYRGQRNDDTLGIKLNTNPMALQCLIPAIMNFYVEVENTGRHSQFYDKFNIRYNISQILKFVWTNPIHRDMVKAESQKSESFVRFANLLMNDTTYLLDEGLSKLAEIHDIEVEMDDKVAWAAQTPQYRQEREGVLSTAQRQASSYIALGNETVNMLSYLTVEIKEPFLTAEIVDRLATMLDYNLVILVGEKMSNLKVKNPEEYRFQPRILLSDIINIYLHLDTPTFIAALARDDRSYSADIFFAASRILEGRNLKSPDEIAKLARLVRKIEDVRQKEAKDEEELGEIPDEFLDPLLYTLMEDPVLLPTSNMSIDRSTIKSHLLSDTTDPFNRMPLKISEVIDNVELRDRIRAWKTSQRSKSTTVMEIDE</sequence>
<evidence type="ECO:0000256" key="9">
    <source>
        <dbReference type="ARBA" id="ARBA00022786"/>
    </source>
</evidence>
<keyword evidence="8" id="KW-0808">Transferase</keyword>
<dbReference type="FunFam" id="3.30.40.10:FF:000055">
    <property type="entry name" value="Ubiquitin conjugation factor e4 a"/>
    <property type="match status" value="1"/>
</dbReference>
<accession>A0A197JT45</accession>
<gene>
    <name evidence="13" type="ORF">K457DRAFT_139335</name>
</gene>
<reference evidence="13 14" key="1">
    <citation type="submission" date="2016-05" db="EMBL/GenBank/DDBJ databases">
        <title>Genome sequencing reveals origins of a unique bacterial endosymbiosis in the earliest lineages of terrestrial Fungi.</title>
        <authorList>
            <consortium name="DOE Joint Genome Institute"/>
            <person name="Uehling J."/>
            <person name="Gryganskyi A."/>
            <person name="Hameed K."/>
            <person name="Tschaplinski T."/>
            <person name="Misztal P."/>
            <person name="Wu S."/>
            <person name="Desiro A."/>
            <person name="Vande Pol N."/>
            <person name="Du Z.-Y."/>
            <person name="Zienkiewicz A."/>
            <person name="Zienkiewicz K."/>
            <person name="Morin E."/>
            <person name="Tisserant E."/>
            <person name="Splivallo R."/>
            <person name="Hainaut M."/>
            <person name="Henrissat B."/>
            <person name="Ohm R."/>
            <person name="Kuo A."/>
            <person name="Yan J."/>
            <person name="Lipzen A."/>
            <person name="Nolan M."/>
            <person name="Labutti K."/>
            <person name="Barry K."/>
            <person name="Goldstein A."/>
            <person name="Labbe J."/>
            <person name="Schadt C."/>
            <person name="Tuskan G."/>
            <person name="Grigoriev I."/>
            <person name="Martin F."/>
            <person name="Vilgalys R."/>
            <person name="Bonito G."/>
        </authorList>
    </citation>
    <scope>NUCLEOTIDE SEQUENCE [LARGE SCALE GENOMIC DNA]</scope>
    <source>
        <strain evidence="13 14">AG-77</strain>
    </source>
</reference>
<keyword evidence="9" id="KW-0833">Ubl conjugation pathway</keyword>
<evidence type="ECO:0000256" key="5">
    <source>
        <dbReference type="ARBA" id="ARBA00007434"/>
    </source>
</evidence>
<evidence type="ECO:0000256" key="6">
    <source>
        <dbReference type="ARBA" id="ARBA00012483"/>
    </source>
</evidence>
<feature type="region of interest" description="Disordered" evidence="11">
    <location>
        <begin position="1"/>
        <end position="99"/>
    </location>
</feature>
<dbReference type="PANTHER" id="PTHR13931">
    <property type="entry name" value="UBIQUITINATION FACTOR E4"/>
    <property type="match status" value="1"/>
</dbReference>
<dbReference type="Pfam" id="PF10408">
    <property type="entry name" value="Ufd2P_core"/>
    <property type="match status" value="1"/>
</dbReference>
<dbReference type="GO" id="GO:0036503">
    <property type="term" value="P:ERAD pathway"/>
    <property type="evidence" value="ECO:0007669"/>
    <property type="project" value="InterPro"/>
</dbReference>
<proteinExistence type="inferred from homology"/>
<evidence type="ECO:0000313" key="13">
    <source>
        <dbReference type="EMBL" id="OAQ27611.1"/>
    </source>
</evidence>
<evidence type="ECO:0000313" key="14">
    <source>
        <dbReference type="Proteomes" id="UP000078512"/>
    </source>
</evidence>
<evidence type="ECO:0000256" key="4">
    <source>
        <dbReference type="ARBA" id="ARBA00004906"/>
    </source>
</evidence>
<comment type="pathway">
    <text evidence="4">Protein modification; protein ubiquitination.</text>
</comment>
<dbReference type="GO" id="GO:0005737">
    <property type="term" value="C:cytoplasm"/>
    <property type="evidence" value="ECO:0007669"/>
    <property type="project" value="UniProtKB-SubCell"/>
</dbReference>
<dbReference type="EMBL" id="KV442055">
    <property type="protein sequence ID" value="OAQ27611.1"/>
    <property type="molecule type" value="Genomic_DNA"/>
</dbReference>
<dbReference type="GO" id="GO:0034450">
    <property type="term" value="F:ubiquitin-ubiquitin ligase activity"/>
    <property type="evidence" value="ECO:0007669"/>
    <property type="project" value="InterPro"/>
</dbReference>
<keyword evidence="10" id="KW-0539">Nucleus</keyword>
<dbReference type="GO" id="GO:0006511">
    <property type="term" value="P:ubiquitin-dependent protein catabolic process"/>
    <property type="evidence" value="ECO:0007669"/>
    <property type="project" value="InterPro"/>
</dbReference>
<evidence type="ECO:0000256" key="11">
    <source>
        <dbReference type="SAM" id="MobiDB-lite"/>
    </source>
</evidence>
<comment type="similarity">
    <text evidence="5">Belongs to the ubiquitin conjugation factor E4 family.</text>
</comment>
<evidence type="ECO:0000256" key="7">
    <source>
        <dbReference type="ARBA" id="ARBA00022490"/>
    </source>
</evidence>
<dbReference type="PROSITE" id="PS51698">
    <property type="entry name" value="U_BOX"/>
    <property type="match status" value="1"/>
</dbReference>
<evidence type="ECO:0000256" key="1">
    <source>
        <dbReference type="ARBA" id="ARBA00000900"/>
    </source>
</evidence>
<keyword evidence="7" id="KW-0963">Cytoplasm</keyword>
<dbReference type="GO" id="GO:0000151">
    <property type="term" value="C:ubiquitin ligase complex"/>
    <property type="evidence" value="ECO:0007669"/>
    <property type="project" value="InterPro"/>
</dbReference>
<feature type="domain" description="U-box" evidence="12">
    <location>
        <begin position="989"/>
        <end position="1063"/>
    </location>
</feature>
<comment type="subcellular location">
    <subcellularLocation>
        <location evidence="3">Cytoplasm</location>
    </subcellularLocation>
    <subcellularLocation>
        <location evidence="2">Nucleus</location>
    </subcellularLocation>
</comment>
<evidence type="ECO:0000256" key="8">
    <source>
        <dbReference type="ARBA" id="ARBA00022679"/>
    </source>
</evidence>
<dbReference type="SUPFAM" id="SSF57850">
    <property type="entry name" value="RING/U-box"/>
    <property type="match status" value="1"/>
</dbReference>
<protein>
    <recommendedName>
        <fullName evidence="6">RING-type E3 ubiquitin transferase</fullName>
        <ecNumber evidence="6">2.3.2.27</ecNumber>
    </recommendedName>
</protein>
<dbReference type="Pfam" id="PF04564">
    <property type="entry name" value="U-box"/>
    <property type="match status" value="1"/>
</dbReference>
<dbReference type="Proteomes" id="UP000078512">
    <property type="component" value="Unassembled WGS sequence"/>
</dbReference>
<dbReference type="GO" id="GO:0000209">
    <property type="term" value="P:protein polyubiquitination"/>
    <property type="evidence" value="ECO:0007669"/>
    <property type="project" value="TreeGrafter"/>
</dbReference>
<evidence type="ECO:0000256" key="3">
    <source>
        <dbReference type="ARBA" id="ARBA00004496"/>
    </source>
</evidence>
<dbReference type="AlphaFoldDB" id="A0A197JT45"/>
<comment type="catalytic activity">
    <reaction evidence="1">
        <text>S-ubiquitinyl-[E2 ubiquitin-conjugating enzyme]-L-cysteine + [acceptor protein]-L-lysine = [E2 ubiquitin-conjugating enzyme]-L-cysteine + N(6)-ubiquitinyl-[acceptor protein]-L-lysine.</text>
        <dbReference type="EC" id="2.3.2.27"/>
    </reaction>
</comment>
<dbReference type="CDD" id="cd16657">
    <property type="entry name" value="RING-Ubox_UBE4A"/>
    <property type="match status" value="1"/>
</dbReference>
<dbReference type="InterPro" id="IPR013083">
    <property type="entry name" value="Znf_RING/FYVE/PHD"/>
</dbReference>
<dbReference type="PANTHER" id="PTHR13931:SF2">
    <property type="entry name" value="UBIQUITIN CONJUGATION FACTOR E4 B"/>
    <property type="match status" value="1"/>
</dbReference>
<dbReference type="InterPro" id="IPR045132">
    <property type="entry name" value="UBE4"/>
</dbReference>
<evidence type="ECO:0000256" key="2">
    <source>
        <dbReference type="ARBA" id="ARBA00004123"/>
    </source>
</evidence>
<organism evidence="13 14">
    <name type="scientific">Linnemannia elongata AG-77</name>
    <dbReference type="NCBI Taxonomy" id="1314771"/>
    <lineage>
        <taxon>Eukaryota</taxon>
        <taxon>Fungi</taxon>
        <taxon>Fungi incertae sedis</taxon>
        <taxon>Mucoromycota</taxon>
        <taxon>Mortierellomycotina</taxon>
        <taxon>Mortierellomycetes</taxon>
        <taxon>Mortierellales</taxon>
        <taxon>Mortierellaceae</taxon>
        <taxon>Linnemannia</taxon>
    </lineage>
</organism>
<feature type="compositionally biased region" description="Basic and acidic residues" evidence="11">
    <location>
        <begin position="12"/>
        <end position="25"/>
    </location>
</feature>